<evidence type="ECO:0000313" key="3">
    <source>
        <dbReference type="Proteomes" id="UP000030403"/>
    </source>
</evidence>
<keyword evidence="1" id="KW-1133">Transmembrane helix</keyword>
<organism evidence="2 3">
    <name type="scientific">Pontibacillus marinus BH030004 = DSM 16465</name>
    <dbReference type="NCBI Taxonomy" id="1385511"/>
    <lineage>
        <taxon>Bacteria</taxon>
        <taxon>Bacillati</taxon>
        <taxon>Bacillota</taxon>
        <taxon>Bacilli</taxon>
        <taxon>Bacillales</taxon>
        <taxon>Bacillaceae</taxon>
        <taxon>Pontibacillus</taxon>
    </lineage>
</organism>
<dbReference type="Proteomes" id="UP000030403">
    <property type="component" value="Unassembled WGS sequence"/>
</dbReference>
<proteinExistence type="predicted"/>
<feature type="transmembrane region" description="Helical" evidence="1">
    <location>
        <begin position="171"/>
        <end position="190"/>
    </location>
</feature>
<gene>
    <name evidence="2" type="ORF">N783_17975</name>
</gene>
<evidence type="ECO:0000313" key="2">
    <source>
        <dbReference type="EMBL" id="KGX84259.1"/>
    </source>
</evidence>
<accession>A0A0A5FWF2</accession>
<feature type="transmembrane region" description="Helical" evidence="1">
    <location>
        <begin position="87"/>
        <end position="104"/>
    </location>
</feature>
<name>A0A0A5FWF2_9BACI</name>
<dbReference type="STRING" id="1385511.GCA_000425225_03858"/>
<feature type="transmembrane region" description="Helical" evidence="1">
    <location>
        <begin position="12"/>
        <end position="30"/>
    </location>
</feature>
<keyword evidence="1" id="KW-0812">Transmembrane</keyword>
<dbReference type="AlphaFoldDB" id="A0A0A5FWF2"/>
<comment type="caution">
    <text evidence="2">The sequence shown here is derived from an EMBL/GenBank/DDBJ whole genome shotgun (WGS) entry which is preliminary data.</text>
</comment>
<dbReference type="EMBL" id="AVPF01000061">
    <property type="protein sequence ID" value="KGX84259.1"/>
    <property type="molecule type" value="Genomic_DNA"/>
</dbReference>
<protein>
    <submittedName>
        <fullName evidence="2">Uncharacterized protein</fullName>
    </submittedName>
</protein>
<feature type="transmembrane region" description="Helical" evidence="1">
    <location>
        <begin position="65"/>
        <end position="81"/>
    </location>
</feature>
<dbReference type="RefSeq" id="WP_027447363.1">
    <property type="nucleotide sequence ID" value="NZ_AULJ01000060.1"/>
</dbReference>
<keyword evidence="1" id="KW-0472">Membrane</keyword>
<reference evidence="2 3" key="1">
    <citation type="submission" date="2013-08" db="EMBL/GenBank/DDBJ databases">
        <authorList>
            <person name="Huang J."/>
            <person name="Wang G."/>
        </authorList>
    </citation>
    <scope>NUCLEOTIDE SEQUENCE [LARGE SCALE GENOMIC DNA]</scope>
    <source>
        <strain evidence="2 3">BH030004</strain>
    </source>
</reference>
<feature type="transmembrane region" description="Helical" evidence="1">
    <location>
        <begin position="36"/>
        <end position="53"/>
    </location>
</feature>
<keyword evidence="3" id="KW-1185">Reference proteome</keyword>
<feature type="transmembrane region" description="Helical" evidence="1">
    <location>
        <begin position="140"/>
        <end position="159"/>
    </location>
</feature>
<sequence length="193" mass="22042">MSQLSEDLASVPIKKILIFFSGFALLILLLTEEMPVEWIVPPFTSVLWGYGLYTLLKSRSIKKGLLSLGLGSILILSFWVSSSTVELGLLLGVILISSIMWNYEWYKNRFGIEMHVLDQILLNVRTFLIYFTILQMSEHMWGHVNVLAILFIFTSMAQVLVDIRLNKKFNWLNSIVGVLVLLVVIINFFIKGV</sequence>
<evidence type="ECO:0000256" key="1">
    <source>
        <dbReference type="SAM" id="Phobius"/>
    </source>
</evidence>